<organism evidence="9 10">
    <name type="scientific">Alkalibacterium iburiense</name>
    <dbReference type="NCBI Taxonomy" id="290589"/>
    <lineage>
        <taxon>Bacteria</taxon>
        <taxon>Bacillati</taxon>
        <taxon>Bacillota</taxon>
        <taxon>Bacilli</taxon>
        <taxon>Lactobacillales</taxon>
        <taxon>Carnobacteriaceae</taxon>
        <taxon>Alkalibacterium</taxon>
    </lineage>
</organism>
<dbReference type="InterPro" id="IPR000515">
    <property type="entry name" value="MetI-like"/>
</dbReference>
<dbReference type="InterPro" id="IPR035906">
    <property type="entry name" value="MetI-like_sf"/>
</dbReference>
<keyword evidence="10" id="KW-1185">Reference proteome</keyword>
<keyword evidence="3" id="KW-1003">Cell membrane</keyword>
<dbReference type="RefSeq" id="WP_343755457.1">
    <property type="nucleotide sequence ID" value="NZ_BAAACW010000101.1"/>
</dbReference>
<comment type="subcellular location">
    <subcellularLocation>
        <location evidence="1 7">Cell membrane</location>
        <topology evidence="1 7">Multi-pass membrane protein</topology>
    </subcellularLocation>
</comment>
<proteinExistence type="inferred from homology"/>
<evidence type="ECO:0000313" key="9">
    <source>
        <dbReference type="EMBL" id="GAA0364295.1"/>
    </source>
</evidence>
<feature type="transmembrane region" description="Helical" evidence="7">
    <location>
        <begin position="102"/>
        <end position="120"/>
    </location>
</feature>
<feature type="transmembrane region" description="Helical" evidence="7">
    <location>
        <begin position="132"/>
        <end position="162"/>
    </location>
</feature>
<feature type="transmembrane region" description="Helical" evidence="7">
    <location>
        <begin position="274"/>
        <end position="300"/>
    </location>
</feature>
<sequence>MVQYIIKRILWLFPILLGVSFIVFTIMYLSPGDPARIILGEGATEETLQALRADMGLDRNFFVQFFNYVRDVFINFDLGRSYVSRRPVMGEILIRLPNTVRLASWSVLFSTLVGVPLGVVSATRPYSKTDNFVMTISLLGVSMPVFWQALLLIILFTAILGLLPATGFTTWQHMIMPVFALASSSIGTVARITRSSMMDVLDQDYIRTSRAKGVSEKKIIFQHALRNALIPIVTVIGLQFGVLLGGAVLTETIFSINGLGTLMVNAIRTRDTMIVQGGVLFIAFLFTIVNLFVDILYAYIDPRIRSQYD</sequence>
<feature type="transmembrane region" description="Helical" evidence="7">
    <location>
        <begin position="228"/>
        <end position="254"/>
    </location>
</feature>
<evidence type="ECO:0000256" key="2">
    <source>
        <dbReference type="ARBA" id="ARBA00022448"/>
    </source>
</evidence>
<dbReference type="Gene3D" id="1.10.3720.10">
    <property type="entry name" value="MetI-like"/>
    <property type="match status" value="1"/>
</dbReference>
<evidence type="ECO:0000256" key="5">
    <source>
        <dbReference type="ARBA" id="ARBA00022989"/>
    </source>
</evidence>
<evidence type="ECO:0000313" key="10">
    <source>
        <dbReference type="Proteomes" id="UP001501166"/>
    </source>
</evidence>
<accession>A0ABP3H9V5</accession>
<feature type="transmembrane region" description="Helical" evidence="7">
    <location>
        <begin position="174"/>
        <end position="193"/>
    </location>
</feature>
<evidence type="ECO:0000256" key="7">
    <source>
        <dbReference type="RuleBase" id="RU363032"/>
    </source>
</evidence>
<evidence type="ECO:0000256" key="3">
    <source>
        <dbReference type="ARBA" id="ARBA00022475"/>
    </source>
</evidence>
<dbReference type="SUPFAM" id="SSF161098">
    <property type="entry name" value="MetI-like"/>
    <property type="match status" value="1"/>
</dbReference>
<feature type="transmembrane region" description="Helical" evidence="7">
    <location>
        <begin position="9"/>
        <end position="29"/>
    </location>
</feature>
<dbReference type="PANTHER" id="PTHR43163:SF6">
    <property type="entry name" value="DIPEPTIDE TRANSPORT SYSTEM PERMEASE PROTEIN DPPB-RELATED"/>
    <property type="match status" value="1"/>
</dbReference>
<evidence type="ECO:0000256" key="4">
    <source>
        <dbReference type="ARBA" id="ARBA00022692"/>
    </source>
</evidence>
<keyword evidence="5 7" id="KW-1133">Transmembrane helix</keyword>
<dbReference type="Proteomes" id="UP001501166">
    <property type="component" value="Unassembled WGS sequence"/>
</dbReference>
<keyword evidence="6 7" id="KW-0472">Membrane</keyword>
<reference evidence="10" key="1">
    <citation type="journal article" date="2019" name="Int. J. Syst. Evol. Microbiol.">
        <title>The Global Catalogue of Microorganisms (GCM) 10K type strain sequencing project: providing services to taxonomists for standard genome sequencing and annotation.</title>
        <authorList>
            <consortium name="The Broad Institute Genomics Platform"/>
            <consortium name="The Broad Institute Genome Sequencing Center for Infectious Disease"/>
            <person name="Wu L."/>
            <person name="Ma J."/>
        </authorList>
    </citation>
    <scope>NUCLEOTIDE SEQUENCE [LARGE SCALE GENOMIC DNA]</scope>
    <source>
        <strain evidence="10">JCM 12662</strain>
    </source>
</reference>
<comment type="similarity">
    <text evidence="7">Belongs to the binding-protein-dependent transport system permease family.</text>
</comment>
<keyword evidence="4 7" id="KW-0812">Transmembrane</keyword>
<dbReference type="PANTHER" id="PTHR43163">
    <property type="entry name" value="DIPEPTIDE TRANSPORT SYSTEM PERMEASE PROTEIN DPPB-RELATED"/>
    <property type="match status" value="1"/>
</dbReference>
<dbReference type="InterPro" id="IPR045621">
    <property type="entry name" value="BPD_transp_1_N"/>
</dbReference>
<feature type="domain" description="ABC transmembrane type-1" evidence="8">
    <location>
        <begin position="96"/>
        <end position="297"/>
    </location>
</feature>
<dbReference type="PROSITE" id="PS50928">
    <property type="entry name" value="ABC_TM1"/>
    <property type="match status" value="1"/>
</dbReference>
<name>A0ABP3H9V5_9LACT</name>
<protein>
    <submittedName>
        <fullName evidence="9">ABC transporter permease</fullName>
    </submittedName>
</protein>
<keyword evidence="2 7" id="KW-0813">Transport</keyword>
<dbReference type="Pfam" id="PF00528">
    <property type="entry name" value="BPD_transp_1"/>
    <property type="match status" value="1"/>
</dbReference>
<gene>
    <name evidence="9" type="ORF">GCM10008932_15810</name>
</gene>
<evidence type="ECO:0000256" key="6">
    <source>
        <dbReference type="ARBA" id="ARBA00023136"/>
    </source>
</evidence>
<evidence type="ECO:0000256" key="1">
    <source>
        <dbReference type="ARBA" id="ARBA00004651"/>
    </source>
</evidence>
<comment type="caution">
    <text evidence="9">The sequence shown here is derived from an EMBL/GenBank/DDBJ whole genome shotgun (WGS) entry which is preliminary data.</text>
</comment>
<dbReference type="Pfam" id="PF19300">
    <property type="entry name" value="BPD_transp_1_N"/>
    <property type="match status" value="1"/>
</dbReference>
<evidence type="ECO:0000259" key="8">
    <source>
        <dbReference type="PROSITE" id="PS50928"/>
    </source>
</evidence>
<dbReference type="EMBL" id="BAAACW010000101">
    <property type="protein sequence ID" value="GAA0364295.1"/>
    <property type="molecule type" value="Genomic_DNA"/>
</dbReference>
<dbReference type="CDD" id="cd06261">
    <property type="entry name" value="TM_PBP2"/>
    <property type="match status" value="1"/>
</dbReference>